<dbReference type="InterPro" id="IPR003649">
    <property type="entry name" value="Bbox_C"/>
</dbReference>
<dbReference type="InterPro" id="IPR001841">
    <property type="entry name" value="Znf_RING"/>
</dbReference>
<evidence type="ECO:0000256" key="6">
    <source>
        <dbReference type="PROSITE-ProRule" id="PRU00024"/>
    </source>
</evidence>
<dbReference type="InterPro" id="IPR002083">
    <property type="entry name" value="MATH/TRAF_dom"/>
</dbReference>
<dbReference type="PROSITE" id="PS50089">
    <property type="entry name" value="ZF_RING_2"/>
    <property type="match status" value="1"/>
</dbReference>
<evidence type="ECO:0000313" key="12">
    <source>
        <dbReference type="Proteomes" id="UP000694865"/>
    </source>
</evidence>
<evidence type="ECO:0000256" key="2">
    <source>
        <dbReference type="ARBA" id="ARBA00022490"/>
    </source>
</evidence>
<protein>
    <submittedName>
        <fullName evidence="13">E3 ubiquitin-protein ligase TRIM37 isoform X1</fullName>
    </submittedName>
</protein>
<dbReference type="InterPro" id="IPR053003">
    <property type="entry name" value="TRIM_RBCC_E3_ubiq-ligases"/>
</dbReference>
<dbReference type="PANTHER" id="PTHR36754:SF2">
    <property type="entry name" value="E3 UBIQUITIN-PROTEIN LIGASE TRIM37"/>
    <property type="match status" value="1"/>
</dbReference>
<dbReference type="CDD" id="cd03773">
    <property type="entry name" value="MATH_TRIM37"/>
    <property type="match status" value="1"/>
</dbReference>
<dbReference type="RefSeq" id="XP_006819992.1">
    <property type="nucleotide sequence ID" value="XM_006819929.1"/>
</dbReference>
<feature type="region of interest" description="Disordered" evidence="8">
    <location>
        <begin position="619"/>
        <end position="640"/>
    </location>
</feature>
<keyword evidence="3" id="KW-0479">Metal-binding</keyword>
<feature type="region of interest" description="Disordered" evidence="8">
    <location>
        <begin position="669"/>
        <end position="817"/>
    </location>
</feature>
<dbReference type="PANTHER" id="PTHR36754">
    <property type="entry name" value="E3 UBIQUITIN-PROTEIN LIGASE TRIM37"/>
    <property type="match status" value="1"/>
</dbReference>
<dbReference type="SMART" id="SM00336">
    <property type="entry name" value="BBOX"/>
    <property type="match status" value="1"/>
</dbReference>
<organism evidence="12 13">
    <name type="scientific">Saccoglossus kowalevskii</name>
    <name type="common">Acorn worm</name>
    <dbReference type="NCBI Taxonomy" id="10224"/>
    <lineage>
        <taxon>Eukaryota</taxon>
        <taxon>Metazoa</taxon>
        <taxon>Hemichordata</taxon>
        <taxon>Enteropneusta</taxon>
        <taxon>Harrimaniidae</taxon>
        <taxon>Saccoglossus</taxon>
    </lineage>
</organism>
<dbReference type="InterPro" id="IPR000315">
    <property type="entry name" value="Znf_B-box"/>
</dbReference>
<dbReference type="PROSITE" id="PS50119">
    <property type="entry name" value="ZF_BBOX"/>
    <property type="match status" value="1"/>
</dbReference>
<keyword evidence="12" id="KW-1185">Reference proteome</keyword>
<dbReference type="SMART" id="SM00061">
    <property type="entry name" value="MATH"/>
    <property type="match status" value="1"/>
</dbReference>
<feature type="compositionally biased region" description="Low complexity" evidence="8">
    <location>
        <begin position="951"/>
        <end position="967"/>
    </location>
</feature>
<dbReference type="CDD" id="cd19779">
    <property type="entry name" value="Bbox2_TRIM37_C-VIII"/>
    <property type="match status" value="1"/>
</dbReference>
<gene>
    <name evidence="13" type="primary">TRIM37</name>
</gene>
<dbReference type="InterPro" id="IPR037299">
    <property type="entry name" value="TRIM37_MATH"/>
</dbReference>
<evidence type="ECO:0000256" key="1">
    <source>
        <dbReference type="ARBA" id="ARBA00004496"/>
    </source>
</evidence>
<dbReference type="SUPFAM" id="SSF57845">
    <property type="entry name" value="B-box zinc-binding domain"/>
    <property type="match status" value="1"/>
</dbReference>
<keyword evidence="4 6" id="KW-0863">Zinc-finger</keyword>
<dbReference type="GeneID" id="100373529"/>
<dbReference type="SMART" id="SM00502">
    <property type="entry name" value="BBC"/>
    <property type="match status" value="1"/>
</dbReference>
<evidence type="ECO:0000256" key="4">
    <source>
        <dbReference type="ARBA" id="ARBA00022771"/>
    </source>
</evidence>
<evidence type="ECO:0000256" key="7">
    <source>
        <dbReference type="SAM" id="Coils"/>
    </source>
</evidence>
<feature type="compositionally biased region" description="Polar residues" evidence="8">
    <location>
        <begin position="733"/>
        <end position="746"/>
    </location>
</feature>
<feature type="compositionally biased region" description="Acidic residues" evidence="8">
    <location>
        <begin position="509"/>
        <end position="544"/>
    </location>
</feature>
<evidence type="ECO:0000259" key="11">
    <source>
        <dbReference type="PROSITE" id="PS50144"/>
    </source>
</evidence>
<dbReference type="Proteomes" id="UP000694865">
    <property type="component" value="Unplaced"/>
</dbReference>
<feature type="domain" description="MATH" evidence="11">
    <location>
        <begin position="276"/>
        <end position="401"/>
    </location>
</feature>
<dbReference type="InterPro" id="IPR008974">
    <property type="entry name" value="TRAF-like"/>
</dbReference>
<dbReference type="CDD" id="cd16619">
    <property type="entry name" value="mRING-HC-C4C4_TRIM37_C-VIII"/>
    <property type="match status" value="1"/>
</dbReference>
<feature type="region of interest" description="Disordered" evidence="8">
    <location>
        <begin position="483"/>
        <end position="544"/>
    </location>
</feature>
<feature type="compositionally biased region" description="Acidic residues" evidence="8">
    <location>
        <begin position="791"/>
        <end position="800"/>
    </location>
</feature>
<feature type="compositionally biased region" description="Polar residues" evidence="8">
    <location>
        <begin position="489"/>
        <end position="499"/>
    </location>
</feature>
<feature type="compositionally biased region" description="Basic and acidic residues" evidence="8">
    <location>
        <begin position="924"/>
        <end position="936"/>
    </location>
</feature>
<feature type="compositionally biased region" description="Basic and acidic residues" evidence="8">
    <location>
        <begin position="975"/>
        <end position="986"/>
    </location>
</feature>
<comment type="subcellular location">
    <subcellularLocation>
        <location evidence="1">Cytoplasm</location>
    </subcellularLocation>
</comment>
<feature type="domain" description="RING-type" evidence="9">
    <location>
        <begin position="14"/>
        <end position="54"/>
    </location>
</feature>
<evidence type="ECO:0000256" key="5">
    <source>
        <dbReference type="ARBA" id="ARBA00022833"/>
    </source>
</evidence>
<feature type="region of interest" description="Disordered" evidence="8">
    <location>
        <begin position="877"/>
        <end position="986"/>
    </location>
</feature>
<feature type="coiled-coil region" evidence="7">
    <location>
        <begin position="140"/>
        <end position="174"/>
    </location>
</feature>
<dbReference type="Gene3D" id="3.30.40.10">
    <property type="entry name" value="Zinc/RING finger domain, C3HC4 (zinc finger)"/>
    <property type="match status" value="1"/>
</dbReference>
<sequence>MEDATESLAEVFRCFICMEKLRDTRLCPHCSKLCCFMCIRRWLTEQRNQCPHCRAPLQLHELVNCRWAADVTNQLDTLQLVGPPSRTDEIEKDKCEMHQEKLSVYCWTCRKCICHQCALWGGLHSGHQFKPLDEVYEQHVTQITEEVAALRRRLMELISLVQEVERNVESVRTAKDERVREIRNAVEMMIARLETQLKSKLITLMGQKNQLTQETELLESLLQEVEHQLRSCLKSELVSKSSELLQMFTQVHRKPMASFVTAPVPADFTSELVPAYDSSRFVMSTYSNMQAKADPVYSPPLNVSGLSWRLKVYPDGNGVVRGNYLSVFLELSAGLPETSKYEYRVEMVHQASPDSSKNIVREFASDFEVGECWGYNRFFRLDLLASEGYLLDDVLILQFQVRPPTFYQKCRDQQWYINQTESAQRQYMAQVIDLKERLAVELSRQKRNGDSPESQLVLIEKEQCSSDVSKHPIIKPKPIRAMYPVNLGSGDQNMPSSDIEQPEEHQLSDEDNDDDEDHEDSEDTTESSSDSNDENDVDEETMSGDNDVENLQQTWDSIEQHPLDTTACLASHPVDNSNLLLDGAVGYSSQAQADELMLLQLLDLQDRSTADDRWSFHSRPTLAFGGRRDRDKRKKRQLPSLSADSMLQHIQEQMAQVTATANALAAENVTPSVSTSQSDSSIGSRNNPKWYFDDSLKPSHQLASGDASTLSQPERSRTRPQMEAVRSAHDILDSSSPLSLRMSVTNAKEEEQQAAGGGDDVVRSNAPLPTVANQPSSADVVVIPTSSDQSENVDDDEDSVESQPEVMRGGSTTPTASAEQLMEEYPLSPSTADTSLEQFPLLDQFPLNHDLDAKSVIPSLNTARLVARMRDRMITMRKPDKEEVNSQWKTIGPDNSIVSADPTEVLAESASSTEGATGSLSDVSGERAPSDLRTRDPSPPPPVAVTRKKTSGSSRSTNSQSSSIPSSQDVFGLFEDDKDKDQQSIC</sequence>
<evidence type="ECO:0000256" key="8">
    <source>
        <dbReference type="SAM" id="MobiDB-lite"/>
    </source>
</evidence>
<dbReference type="Gene3D" id="2.60.210.10">
    <property type="entry name" value="Apoptosis, Tumor Necrosis Factor Receptor Associated Protein 2, Chain A"/>
    <property type="match status" value="1"/>
</dbReference>
<dbReference type="Pfam" id="PF00643">
    <property type="entry name" value="zf-B_box"/>
    <property type="match status" value="1"/>
</dbReference>
<dbReference type="Pfam" id="PF22486">
    <property type="entry name" value="MATH_2"/>
    <property type="match status" value="1"/>
</dbReference>
<dbReference type="SUPFAM" id="SSF57850">
    <property type="entry name" value="RING/U-box"/>
    <property type="match status" value="1"/>
</dbReference>
<name>A0ABM0MJ01_SACKO</name>
<feature type="compositionally biased region" description="Low complexity" evidence="8">
    <location>
        <begin position="669"/>
        <end position="684"/>
    </location>
</feature>
<accession>A0ABM0MJ01</accession>
<dbReference type="SUPFAM" id="SSF49599">
    <property type="entry name" value="TRAF domain-like"/>
    <property type="match status" value="1"/>
</dbReference>
<feature type="compositionally biased region" description="Polar residues" evidence="8">
    <location>
        <begin position="909"/>
        <end position="922"/>
    </location>
</feature>
<reference evidence="13" key="1">
    <citation type="submission" date="2025-08" db="UniProtKB">
        <authorList>
            <consortium name="RefSeq"/>
        </authorList>
    </citation>
    <scope>IDENTIFICATION</scope>
    <source>
        <tissue evidence="13">Testes</tissue>
    </source>
</reference>
<proteinExistence type="predicted"/>
<evidence type="ECO:0000256" key="3">
    <source>
        <dbReference type="ARBA" id="ARBA00022723"/>
    </source>
</evidence>
<feature type="domain" description="B box-type" evidence="10">
    <location>
        <begin position="90"/>
        <end position="132"/>
    </location>
</feature>
<keyword evidence="2" id="KW-0963">Cytoplasm</keyword>
<evidence type="ECO:0000259" key="10">
    <source>
        <dbReference type="PROSITE" id="PS50119"/>
    </source>
</evidence>
<evidence type="ECO:0000313" key="13">
    <source>
        <dbReference type="RefSeq" id="XP_006819992.1"/>
    </source>
</evidence>
<evidence type="ECO:0000259" key="9">
    <source>
        <dbReference type="PROSITE" id="PS50089"/>
    </source>
</evidence>
<dbReference type="Gene3D" id="3.30.160.60">
    <property type="entry name" value="Classic Zinc Finger"/>
    <property type="match status" value="1"/>
</dbReference>
<dbReference type="PROSITE" id="PS50144">
    <property type="entry name" value="MATH"/>
    <property type="match status" value="1"/>
</dbReference>
<keyword evidence="5" id="KW-0862">Zinc</keyword>
<keyword evidence="7" id="KW-0175">Coiled coil</keyword>
<dbReference type="InterPro" id="IPR013083">
    <property type="entry name" value="Znf_RING/FYVE/PHD"/>
</dbReference>